<keyword evidence="2" id="KW-1185">Reference proteome</keyword>
<dbReference type="AlphaFoldDB" id="A0A811VII5"/>
<sequence length="53" mass="5905">DGIAERMDLVVNRAPVIKHAVVDFGLDRLIVVVVYLLINSSKKTLLSIDRTLD</sequence>
<name>A0A811VII5_CERCA</name>
<evidence type="ECO:0000313" key="2">
    <source>
        <dbReference type="Proteomes" id="UP000606786"/>
    </source>
</evidence>
<dbReference type="EMBL" id="CAJHJT010000056">
    <property type="protein sequence ID" value="CAD7014911.1"/>
    <property type="molecule type" value="Genomic_DNA"/>
</dbReference>
<dbReference type="Proteomes" id="UP000606786">
    <property type="component" value="Unassembled WGS sequence"/>
</dbReference>
<gene>
    <name evidence="1" type="ORF">CCAP1982_LOCUS22875</name>
</gene>
<comment type="caution">
    <text evidence="1">The sequence shown here is derived from an EMBL/GenBank/DDBJ whole genome shotgun (WGS) entry which is preliminary data.</text>
</comment>
<evidence type="ECO:0000313" key="1">
    <source>
        <dbReference type="EMBL" id="CAD7014911.1"/>
    </source>
</evidence>
<feature type="non-terminal residue" evidence="1">
    <location>
        <position position="1"/>
    </location>
</feature>
<proteinExistence type="predicted"/>
<organism evidence="1 2">
    <name type="scientific">Ceratitis capitata</name>
    <name type="common">Mediterranean fruit fly</name>
    <name type="synonym">Tephritis capitata</name>
    <dbReference type="NCBI Taxonomy" id="7213"/>
    <lineage>
        <taxon>Eukaryota</taxon>
        <taxon>Metazoa</taxon>
        <taxon>Ecdysozoa</taxon>
        <taxon>Arthropoda</taxon>
        <taxon>Hexapoda</taxon>
        <taxon>Insecta</taxon>
        <taxon>Pterygota</taxon>
        <taxon>Neoptera</taxon>
        <taxon>Endopterygota</taxon>
        <taxon>Diptera</taxon>
        <taxon>Brachycera</taxon>
        <taxon>Muscomorpha</taxon>
        <taxon>Tephritoidea</taxon>
        <taxon>Tephritidae</taxon>
        <taxon>Ceratitis</taxon>
        <taxon>Ceratitis</taxon>
    </lineage>
</organism>
<accession>A0A811VII5</accession>
<protein>
    <submittedName>
        <fullName evidence="1">(Mediterranean fruit fly) hypothetical protein</fullName>
    </submittedName>
</protein>
<reference evidence="1" key="1">
    <citation type="submission" date="2020-11" db="EMBL/GenBank/DDBJ databases">
        <authorList>
            <person name="Whitehead M."/>
        </authorList>
    </citation>
    <scope>NUCLEOTIDE SEQUENCE</scope>
    <source>
        <strain evidence="1">EGII</strain>
    </source>
</reference>